<evidence type="ECO:0000313" key="5">
    <source>
        <dbReference type="Proteomes" id="UP000706039"/>
    </source>
</evidence>
<evidence type="ECO:0000313" key="4">
    <source>
        <dbReference type="EMBL" id="MBY8822708.1"/>
    </source>
</evidence>
<accession>A0ABS7PNA1</accession>
<keyword evidence="2" id="KW-0732">Signal</keyword>
<comment type="caution">
    <text evidence="4">The sequence shown here is derived from an EMBL/GenBank/DDBJ whole genome shotgun (WGS) entry which is preliminary data.</text>
</comment>
<feature type="chain" id="PRO_5045482772" evidence="2">
    <location>
        <begin position="20"/>
        <end position="145"/>
    </location>
</feature>
<protein>
    <submittedName>
        <fullName evidence="4">EF-hand domain-containing protein</fullName>
    </submittedName>
</protein>
<dbReference type="Gene3D" id="1.10.238.10">
    <property type="entry name" value="EF-hand"/>
    <property type="match status" value="1"/>
</dbReference>
<dbReference type="InterPro" id="IPR018247">
    <property type="entry name" value="EF_Hand_1_Ca_BS"/>
</dbReference>
<feature type="region of interest" description="Disordered" evidence="1">
    <location>
        <begin position="123"/>
        <end position="145"/>
    </location>
</feature>
<feature type="signal peptide" evidence="2">
    <location>
        <begin position="1"/>
        <end position="19"/>
    </location>
</feature>
<keyword evidence="5" id="KW-1185">Reference proteome</keyword>
<gene>
    <name evidence="4" type="ORF">K7G82_10420</name>
</gene>
<evidence type="ECO:0000256" key="1">
    <source>
        <dbReference type="SAM" id="MobiDB-lite"/>
    </source>
</evidence>
<evidence type="ECO:0000256" key="2">
    <source>
        <dbReference type="SAM" id="SignalP"/>
    </source>
</evidence>
<feature type="region of interest" description="Disordered" evidence="1">
    <location>
        <begin position="19"/>
        <end position="66"/>
    </location>
</feature>
<dbReference type="Proteomes" id="UP000706039">
    <property type="component" value="Unassembled WGS sequence"/>
</dbReference>
<organism evidence="4 5">
    <name type="scientific">Sphingomonas colocasiae</name>
    <dbReference type="NCBI Taxonomy" id="1848973"/>
    <lineage>
        <taxon>Bacteria</taxon>
        <taxon>Pseudomonadati</taxon>
        <taxon>Pseudomonadota</taxon>
        <taxon>Alphaproteobacteria</taxon>
        <taxon>Sphingomonadales</taxon>
        <taxon>Sphingomonadaceae</taxon>
        <taxon>Sphingomonas</taxon>
    </lineage>
</organism>
<dbReference type="InterPro" id="IPR011992">
    <property type="entry name" value="EF-hand-dom_pair"/>
</dbReference>
<dbReference type="InterPro" id="IPR002048">
    <property type="entry name" value="EF_hand_dom"/>
</dbReference>
<dbReference type="Pfam" id="PF13202">
    <property type="entry name" value="EF-hand_5"/>
    <property type="match status" value="1"/>
</dbReference>
<dbReference type="PROSITE" id="PS50222">
    <property type="entry name" value="EF_HAND_2"/>
    <property type="match status" value="1"/>
</dbReference>
<dbReference type="RefSeq" id="WP_222989771.1">
    <property type="nucleotide sequence ID" value="NZ_JAINVV010000004.1"/>
</dbReference>
<name>A0ABS7PNA1_9SPHN</name>
<proteinExistence type="predicted"/>
<sequence length="145" mass="14874">MIRTLMFVSAFALAAPALAQETQPPQEPATESTAAQPPAEAQTAPEAATPSTTTTASPAQAAPANSANTVAAVVDNDFPAFDADKNGELSKEEFAAWMTKLRAAQPNAAAASTDNSAWTEAAFAQADTDKSKSVSKGELTTFLQG</sequence>
<dbReference type="PROSITE" id="PS00018">
    <property type="entry name" value="EF_HAND_1"/>
    <property type="match status" value="2"/>
</dbReference>
<dbReference type="EMBL" id="JAINVV010000004">
    <property type="protein sequence ID" value="MBY8822708.1"/>
    <property type="molecule type" value="Genomic_DNA"/>
</dbReference>
<reference evidence="4 5" key="1">
    <citation type="submission" date="2021-08" db="EMBL/GenBank/DDBJ databases">
        <authorList>
            <person name="Tuo L."/>
        </authorList>
    </citation>
    <scope>NUCLEOTIDE SEQUENCE [LARGE SCALE GENOMIC DNA]</scope>
    <source>
        <strain evidence="4 5">JCM 31229</strain>
    </source>
</reference>
<evidence type="ECO:0000259" key="3">
    <source>
        <dbReference type="PROSITE" id="PS50222"/>
    </source>
</evidence>
<dbReference type="SUPFAM" id="SSF47473">
    <property type="entry name" value="EF-hand"/>
    <property type="match status" value="1"/>
</dbReference>
<feature type="domain" description="EF-hand" evidence="3">
    <location>
        <begin position="69"/>
        <end position="104"/>
    </location>
</feature>